<evidence type="ECO:0000313" key="3">
    <source>
        <dbReference type="EMBL" id="MQP15360.1"/>
    </source>
</evidence>
<organism evidence="3 5">
    <name type="scientific">Segatella copri</name>
    <dbReference type="NCBI Taxonomy" id="165179"/>
    <lineage>
        <taxon>Bacteria</taxon>
        <taxon>Pseudomonadati</taxon>
        <taxon>Bacteroidota</taxon>
        <taxon>Bacteroidia</taxon>
        <taxon>Bacteroidales</taxon>
        <taxon>Prevotellaceae</taxon>
        <taxon>Segatella</taxon>
    </lineage>
</organism>
<dbReference type="Proteomes" id="UP000442105">
    <property type="component" value="Unassembled WGS sequence"/>
</dbReference>
<dbReference type="Proteomes" id="UP000477980">
    <property type="component" value="Unassembled WGS sequence"/>
</dbReference>
<sequence>MGNQITTMEQGMQRRTELLLGKDNLEKIQQARVLIFGIGGVGSWCAEGLVRSGVRNITIVDSDRVCVTNCNRQLMATSRTIGQVKVDALRDRLLEINPEANITAYQKIYQAETAEEFHMEEYDYIIDAIDSLKDKADLILRATALPKEITFVSSMGAALRRDPFMVRKAEFWKVDGDPLARALRKKFKKNKTFPRRKFQCVFSEEKPMQNMSDQRLVEDEWTSTKPQINGSLCHITATFGMAIAGIVINHIIER</sequence>
<protein>
    <submittedName>
        <fullName evidence="3">tRNA threonylcarbamoyladenosine dehydratase</fullName>
    </submittedName>
</protein>
<dbReference type="CDD" id="cd00755">
    <property type="entry name" value="YgdL_like"/>
    <property type="match status" value="1"/>
</dbReference>
<evidence type="ECO:0000313" key="4">
    <source>
        <dbReference type="Proteomes" id="UP000442105"/>
    </source>
</evidence>
<dbReference type="RefSeq" id="WP_153091867.1">
    <property type="nucleotide sequence ID" value="NZ_VZAH01000129.1"/>
</dbReference>
<evidence type="ECO:0000313" key="2">
    <source>
        <dbReference type="EMBL" id="MQN11887.1"/>
    </source>
</evidence>
<feature type="domain" description="THIF-type NAD/FAD binding fold" evidence="1">
    <location>
        <begin position="19"/>
        <end position="249"/>
    </location>
</feature>
<evidence type="ECO:0000259" key="1">
    <source>
        <dbReference type="Pfam" id="PF00899"/>
    </source>
</evidence>
<dbReference type="Gene3D" id="3.40.50.720">
    <property type="entry name" value="NAD(P)-binding Rossmann-like Domain"/>
    <property type="match status" value="1"/>
</dbReference>
<dbReference type="InterPro" id="IPR000594">
    <property type="entry name" value="ThiF_NAD_FAD-bd"/>
</dbReference>
<dbReference type="AlphaFoldDB" id="A0A646FV75"/>
<name>A0A646FV75_9BACT</name>
<dbReference type="EMBL" id="VZCW01000071">
    <property type="protein sequence ID" value="MQN11887.1"/>
    <property type="molecule type" value="Genomic_DNA"/>
</dbReference>
<dbReference type="OrthoDB" id="9804150at2"/>
<proteinExistence type="predicted"/>
<dbReference type="Pfam" id="PF00899">
    <property type="entry name" value="ThiF"/>
    <property type="match status" value="1"/>
</dbReference>
<dbReference type="GO" id="GO:0008641">
    <property type="term" value="F:ubiquitin-like modifier activating enzyme activity"/>
    <property type="evidence" value="ECO:0007669"/>
    <property type="project" value="InterPro"/>
</dbReference>
<dbReference type="InterPro" id="IPR035985">
    <property type="entry name" value="Ubiquitin-activating_enz"/>
</dbReference>
<dbReference type="InterPro" id="IPR045886">
    <property type="entry name" value="ThiF/MoeB/HesA"/>
</dbReference>
<comment type="caution">
    <text evidence="3">The sequence shown here is derived from an EMBL/GenBank/DDBJ whole genome shotgun (WGS) entry which is preliminary data.</text>
</comment>
<dbReference type="PANTHER" id="PTHR43267:SF1">
    <property type="entry name" value="TRNA THREONYLCARBAMOYLADENOSINE DEHYDRATASE"/>
    <property type="match status" value="1"/>
</dbReference>
<dbReference type="EMBL" id="VZAH01000129">
    <property type="protein sequence ID" value="MQP15360.1"/>
    <property type="molecule type" value="Genomic_DNA"/>
</dbReference>
<reference evidence="4 5" key="1">
    <citation type="submission" date="2019-09" db="EMBL/GenBank/DDBJ databases">
        <title>Distinct polysaccharide growth profiles of human intestinal Prevotella copri isolates.</title>
        <authorList>
            <person name="Fehlner-Peach H."/>
            <person name="Magnabosco C."/>
            <person name="Raghavan V."/>
            <person name="Scher J.U."/>
            <person name="Tett A."/>
            <person name="Cox L.M."/>
            <person name="Gottsegen C."/>
            <person name="Watters A."/>
            <person name="Wiltshire- Gordon J.D."/>
            <person name="Segata N."/>
            <person name="Bonneau R."/>
            <person name="Littman D.R."/>
        </authorList>
    </citation>
    <scope>NUCLEOTIDE SEQUENCE [LARGE SCALE GENOMIC DNA]</scope>
    <source>
        <strain evidence="5">iAA917</strain>
        <strain evidence="3">IAA917</strain>
        <strain evidence="4">iAQ1179</strain>
        <strain evidence="2">IAQ1179</strain>
    </source>
</reference>
<dbReference type="PANTHER" id="PTHR43267">
    <property type="entry name" value="TRNA THREONYLCARBAMOYLADENOSINE DEHYDRATASE"/>
    <property type="match status" value="1"/>
</dbReference>
<dbReference type="GO" id="GO:0061503">
    <property type="term" value="F:tRNA threonylcarbamoyladenosine dehydratase"/>
    <property type="evidence" value="ECO:0007669"/>
    <property type="project" value="TreeGrafter"/>
</dbReference>
<accession>A0A646FV75</accession>
<dbReference type="SUPFAM" id="SSF69572">
    <property type="entry name" value="Activating enzymes of the ubiquitin-like proteins"/>
    <property type="match status" value="1"/>
</dbReference>
<evidence type="ECO:0000313" key="5">
    <source>
        <dbReference type="Proteomes" id="UP000477980"/>
    </source>
</evidence>
<dbReference type="GO" id="GO:0061504">
    <property type="term" value="P:cyclic threonylcarbamoyladenosine biosynthetic process"/>
    <property type="evidence" value="ECO:0007669"/>
    <property type="project" value="TreeGrafter"/>
</dbReference>
<gene>
    <name evidence="3" type="ORF">F7D25_13290</name>
    <name evidence="2" type="ORF">F7D95_03410</name>
</gene>